<dbReference type="Pfam" id="PF01607">
    <property type="entry name" value="CBM_14"/>
    <property type="match status" value="2"/>
</dbReference>
<reference evidence="3" key="1">
    <citation type="submission" date="2013-03" db="EMBL/GenBank/DDBJ databases">
        <title>The Genome Sequence of Anopheles christyi ACHKN1017.</title>
        <authorList>
            <consortium name="The Broad Institute Genomics Platform"/>
            <person name="Neafsey D.E."/>
            <person name="Besansky N."/>
            <person name="Walker B."/>
            <person name="Young S.K."/>
            <person name="Zeng Q."/>
            <person name="Gargeya S."/>
            <person name="Fitzgerald M."/>
            <person name="Haas B."/>
            <person name="Abouelleil A."/>
            <person name="Allen A.W."/>
            <person name="Alvarado L."/>
            <person name="Arachchi H.M."/>
            <person name="Berlin A.M."/>
            <person name="Chapman S.B."/>
            <person name="Gainer-Dewar J."/>
            <person name="Goldberg J."/>
            <person name="Griggs A."/>
            <person name="Gujja S."/>
            <person name="Hansen M."/>
            <person name="Howarth C."/>
            <person name="Imamovic A."/>
            <person name="Ireland A."/>
            <person name="Larimer J."/>
            <person name="McCowan C."/>
            <person name="Murphy C."/>
            <person name="Pearson M."/>
            <person name="Poon T.W."/>
            <person name="Priest M."/>
            <person name="Roberts A."/>
            <person name="Saif S."/>
            <person name="Shea T."/>
            <person name="Sisk P."/>
            <person name="Sykes S."/>
            <person name="Wortman J."/>
            <person name="Nusbaum C."/>
            <person name="Birren B."/>
        </authorList>
    </citation>
    <scope>NUCLEOTIDE SEQUENCE [LARGE SCALE GENOMIC DNA]</scope>
    <source>
        <strain evidence="3">ACHKN1017</strain>
    </source>
</reference>
<dbReference type="SMART" id="SM00494">
    <property type="entry name" value="ChtBD2"/>
    <property type="match status" value="2"/>
</dbReference>
<dbReference type="AlphaFoldDB" id="A0A182K5E6"/>
<feature type="domain" description="Chitin-binding type-2" evidence="1">
    <location>
        <begin position="30"/>
        <end position="84"/>
    </location>
</feature>
<accession>A0A182K5E6</accession>
<evidence type="ECO:0000313" key="2">
    <source>
        <dbReference type="EnsemblMetazoa" id="ACHR005981-PA"/>
    </source>
</evidence>
<organism evidence="2 3">
    <name type="scientific">Anopheles christyi</name>
    <dbReference type="NCBI Taxonomy" id="43041"/>
    <lineage>
        <taxon>Eukaryota</taxon>
        <taxon>Metazoa</taxon>
        <taxon>Ecdysozoa</taxon>
        <taxon>Arthropoda</taxon>
        <taxon>Hexapoda</taxon>
        <taxon>Insecta</taxon>
        <taxon>Pterygota</taxon>
        <taxon>Neoptera</taxon>
        <taxon>Endopterygota</taxon>
        <taxon>Diptera</taxon>
        <taxon>Nematocera</taxon>
        <taxon>Culicoidea</taxon>
        <taxon>Culicidae</taxon>
        <taxon>Anophelinae</taxon>
        <taxon>Anopheles</taxon>
    </lineage>
</organism>
<evidence type="ECO:0000259" key="1">
    <source>
        <dbReference type="PROSITE" id="PS50940"/>
    </source>
</evidence>
<dbReference type="GO" id="GO:0008061">
    <property type="term" value="F:chitin binding"/>
    <property type="evidence" value="ECO:0007669"/>
    <property type="project" value="InterPro"/>
</dbReference>
<dbReference type="VEuPathDB" id="VectorBase:ACHR005981"/>
<dbReference type="Gene3D" id="2.170.140.10">
    <property type="entry name" value="Chitin binding domain"/>
    <property type="match status" value="2"/>
</dbReference>
<proteinExistence type="predicted"/>
<dbReference type="InterPro" id="IPR002557">
    <property type="entry name" value="Chitin-bd_dom"/>
</dbReference>
<dbReference type="GO" id="GO:0005576">
    <property type="term" value="C:extracellular region"/>
    <property type="evidence" value="ECO:0007669"/>
    <property type="project" value="InterPro"/>
</dbReference>
<dbReference type="Proteomes" id="UP000075881">
    <property type="component" value="Unassembled WGS sequence"/>
</dbReference>
<name>A0A182K5E6_9DIPT</name>
<dbReference type="PROSITE" id="PS50940">
    <property type="entry name" value="CHIT_BIND_II"/>
    <property type="match status" value="2"/>
</dbReference>
<dbReference type="EnsemblMetazoa" id="ACHR005981-RA">
    <property type="protein sequence ID" value="ACHR005981-PA"/>
    <property type="gene ID" value="ACHR005981"/>
</dbReference>
<dbReference type="STRING" id="43041.A0A182K5E6"/>
<evidence type="ECO:0000313" key="3">
    <source>
        <dbReference type="Proteomes" id="UP000075881"/>
    </source>
</evidence>
<reference evidence="2" key="2">
    <citation type="submission" date="2020-05" db="UniProtKB">
        <authorList>
            <consortium name="EnsemblMetazoa"/>
        </authorList>
    </citation>
    <scope>IDENTIFICATION</scope>
    <source>
        <strain evidence="2">ACHKN1017</strain>
    </source>
</reference>
<dbReference type="InterPro" id="IPR036508">
    <property type="entry name" value="Chitin-bd_dom_sf"/>
</dbReference>
<dbReference type="SUPFAM" id="SSF57625">
    <property type="entry name" value="Invertebrate chitin-binding proteins"/>
    <property type="match status" value="3"/>
</dbReference>
<keyword evidence="3" id="KW-1185">Reference proteome</keyword>
<feature type="domain" description="Chitin-binding type-2" evidence="1">
    <location>
        <begin position="153"/>
        <end position="207"/>
    </location>
</feature>
<sequence>MFNPATKRCVTADLYSCDETSPEITTQEPSPYCRSNPNGIVPHPADCDKYIVCEGSLGTVHFCPHNEQFSWKKLGCGADFSCSDYFNGYERTLESVACGRQSLGLAEHPYEVGSYIDCNAQESHSCDDGTVFRWNYQRCLPGEVATNELKSAAPHCGAFGESPHPYLCEKYFKCIFWISSLKTCPLGMIYSTAESECVAGNFQTCSINP</sequence>
<protein>
    <recommendedName>
        <fullName evidence="1">Chitin-binding type-2 domain-containing protein</fullName>
    </recommendedName>
</protein>